<feature type="domain" description="Bacterial Ig-like" evidence="3">
    <location>
        <begin position="605"/>
        <end position="696"/>
    </location>
</feature>
<evidence type="ECO:0000256" key="1">
    <source>
        <dbReference type="SAM" id="MobiDB-lite"/>
    </source>
</evidence>
<dbReference type="RefSeq" id="WP_208097703.1">
    <property type="nucleotide sequence ID" value="NZ_JAGDYM010000009.1"/>
</dbReference>
<dbReference type="AlphaFoldDB" id="A0A939MJK9"/>
<feature type="chain" id="PRO_5039535009" evidence="2">
    <location>
        <begin position="22"/>
        <end position="794"/>
    </location>
</feature>
<accession>A0A939MJK9</accession>
<dbReference type="GO" id="GO:0005975">
    <property type="term" value="P:carbohydrate metabolic process"/>
    <property type="evidence" value="ECO:0007669"/>
    <property type="project" value="UniProtKB-ARBA"/>
</dbReference>
<feature type="signal peptide" evidence="2">
    <location>
        <begin position="1"/>
        <end position="21"/>
    </location>
</feature>
<feature type="region of interest" description="Disordered" evidence="1">
    <location>
        <begin position="401"/>
        <end position="420"/>
    </location>
</feature>
<evidence type="ECO:0000259" key="3">
    <source>
        <dbReference type="Pfam" id="PF16640"/>
    </source>
</evidence>
<organism evidence="4 5">
    <name type="scientific">Leucobacter weissii</name>
    <dbReference type="NCBI Taxonomy" id="1983706"/>
    <lineage>
        <taxon>Bacteria</taxon>
        <taxon>Bacillati</taxon>
        <taxon>Actinomycetota</taxon>
        <taxon>Actinomycetes</taxon>
        <taxon>Micrococcales</taxon>
        <taxon>Microbacteriaceae</taxon>
        <taxon>Leucobacter</taxon>
    </lineage>
</organism>
<proteinExistence type="predicted"/>
<evidence type="ECO:0000313" key="5">
    <source>
        <dbReference type="Proteomes" id="UP000664382"/>
    </source>
</evidence>
<keyword evidence="5" id="KW-1185">Reference proteome</keyword>
<dbReference type="InterPro" id="IPR032109">
    <property type="entry name" value="Big_3_5"/>
</dbReference>
<comment type="caution">
    <text evidence="4">The sequence shown here is derived from an EMBL/GenBank/DDBJ whole genome shotgun (WGS) entry which is preliminary data.</text>
</comment>
<gene>
    <name evidence="4" type="ORF">J4H92_08280</name>
</gene>
<dbReference type="Gene3D" id="2.60.40.10">
    <property type="entry name" value="Immunoglobulins"/>
    <property type="match status" value="2"/>
</dbReference>
<sequence length="794" mass="81741">MSLRRTLALALSGALLMSGLAAGLSPTASTPAAADQPAAPQTAASGIAIRDIDGGTVTAPTAAVTWNSGETERATLAHYDNTTVDGIKNGYDIRVANTETRAGGTGATTEVEDAVLGLRGRVPVTVTGLRVSIAPNGRSFVSFDSLKVGDEDITGQARGRQDFSYRVPDSGGRTTNTVLRLNSTAHSNGTTTLTGLTISDDSYQYEVSTLRLGQVSTTAFAQQESAPFRAAGVQITDPADGTRLLDTAPTIDTPGAASASARALQADGVRASASNVVLATAADGSAQLSIDAFEQFATVESFPEYRASALRVYGLSLSVDAEGNSSVSFADPSSAVFVDARWINAQNGVIYTKVDDRQEPVLQVYVNERITGADGSVTVNALRYVDLTGAWPSVVLGQITIPPHQGEPDPGPGPGEIPDGTDFSGKWHAFGVEATGASRVTAAPVVASEQGGTMLSRNAETVGDGGADQISASGLDVALNEHGAASSVSRLRLFPNTDLAIDLTNLTTEVVDGKATVTSDGGTVFGIAVEAGAIEPDTVFTVPGGTATATLGRIETDRTGLTVATGLVFLDAHGLGTRVSAARAAGGETDDGDGTVAAETRTSLSLSRTSSRHGSPVTATIRVTSSGSVPEGRVQLRRGSAILGTATLSPASGDSSSARIPLSRSLAAGGHALRAVYAPADPQWAESRSAARSLRVAKSKPGLRLTAKKSVRPGSRATVRIAVKRVAGGAALRGTVNLYQKGKRVATKRVIGNSKTFTVRLKTLRSSSRVKAVFVGDKNYAKATAQQRIIVKRR</sequence>
<evidence type="ECO:0000256" key="2">
    <source>
        <dbReference type="SAM" id="SignalP"/>
    </source>
</evidence>
<reference evidence="4" key="1">
    <citation type="submission" date="2021-03" db="EMBL/GenBank/DDBJ databases">
        <title>Leucobacter chromiisoli sp. nov., isolated from chromium-containing soil of chemical plant.</title>
        <authorList>
            <person name="Xu Z."/>
        </authorList>
    </citation>
    <scope>NUCLEOTIDE SEQUENCE</scope>
    <source>
        <strain evidence="4">S27</strain>
    </source>
</reference>
<dbReference type="Pfam" id="PF16640">
    <property type="entry name" value="Big_3_5"/>
    <property type="match status" value="1"/>
</dbReference>
<name>A0A939MJK9_9MICO</name>
<keyword evidence="2" id="KW-0732">Signal</keyword>
<dbReference type="InterPro" id="IPR013783">
    <property type="entry name" value="Ig-like_fold"/>
</dbReference>
<evidence type="ECO:0000313" key="4">
    <source>
        <dbReference type="EMBL" id="MBO1901943.1"/>
    </source>
</evidence>
<dbReference type="Proteomes" id="UP000664382">
    <property type="component" value="Unassembled WGS sequence"/>
</dbReference>
<protein>
    <submittedName>
        <fullName evidence="4">Ig-like domain repeat protein</fullName>
    </submittedName>
</protein>
<dbReference type="EMBL" id="JAGDYM010000009">
    <property type="protein sequence ID" value="MBO1901943.1"/>
    <property type="molecule type" value="Genomic_DNA"/>
</dbReference>